<organism evidence="2 3">
    <name type="scientific">Gymnodraco acuticeps</name>
    <name type="common">Antarctic dragonfish</name>
    <dbReference type="NCBI Taxonomy" id="8218"/>
    <lineage>
        <taxon>Eukaryota</taxon>
        <taxon>Metazoa</taxon>
        <taxon>Chordata</taxon>
        <taxon>Craniata</taxon>
        <taxon>Vertebrata</taxon>
        <taxon>Euteleostomi</taxon>
        <taxon>Actinopterygii</taxon>
        <taxon>Neopterygii</taxon>
        <taxon>Teleostei</taxon>
        <taxon>Neoteleostei</taxon>
        <taxon>Acanthomorphata</taxon>
        <taxon>Eupercaria</taxon>
        <taxon>Perciformes</taxon>
        <taxon>Notothenioidei</taxon>
        <taxon>Bathydraconidae</taxon>
        <taxon>Gymnodraco</taxon>
    </lineage>
</organism>
<protein>
    <submittedName>
        <fullName evidence="3">Uncharacterized protein LOC117550136 isoform X1</fullName>
    </submittedName>
</protein>
<keyword evidence="2" id="KW-1185">Reference proteome</keyword>
<name>A0A6P8ULZ7_GYMAC</name>
<dbReference type="GeneID" id="117550136"/>
<accession>A0A6P8ULZ7</accession>
<dbReference type="AlphaFoldDB" id="A0A6P8ULZ7"/>
<sequence length="207" mass="23093">MATAFSEHHRDGQEKQELNDAKDQGDFTSINTVMASKGCWGQELQEVQNKQLTQVLDKTQSPNTHLAFVSKMALTRSDFWSLGLANDMDGMILNSCLTVIEKRVDGVFAANSHVIAAWFPPSSTINPMQHLPENAANLQRLLLPVWEPGHSVNLAQILCPGPWASLGPTKTRVLEQLWGVCFDGLNKRGRKTARGDGRKRQCRMKRL</sequence>
<dbReference type="Proteomes" id="UP000515161">
    <property type="component" value="Unplaced"/>
</dbReference>
<evidence type="ECO:0000313" key="2">
    <source>
        <dbReference type="Proteomes" id="UP000515161"/>
    </source>
</evidence>
<reference evidence="3" key="1">
    <citation type="submission" date="2025-08" db="UniProtKB">
        <authorList>
            <consortium name="RefSeq"/>
        </authorList>
    </citation>
    <scope>IDENTIFICATION</scope>
</reference>
<dbReference type="KEGG" id="gacu:117550136"/>
<proteinExistence type="predicted"/>
<evidence type="ECO:0000256" key="1">
    <source>
        <dbReference type="SAM" id="MobiDB-lite"/>
    </source>
</evidence>
<dbReference type="InParanoid" id="A0A6P8ULZ7"/>
<feature type="region of interest" description="Disordered" evidence="1">
    <location>
        <begin position="1"/>
        <end position="23"/>
    </location>
</feature>
<gene>
    <name evidence="3" type="primary">LOC117550136</name>
</gene>
<evidence type="ECO:0000313" key="3">
    <source>
        <dbReference type="RefSeq" id="XP_034078364.1"/>
    </source>
</evidence>
<dbReference type="OrthoDB" id="8187670at2759"/>
<dbReference type="RefSeq" id="XP_034078364.1">
    <property type="nucleotide sequence ID" value="XM_034222473.1"/>
</dbReference>